<feature type="region of interest" description="Disordered" evidence="1">
    <location>
        <begin position="395"/>
        <end position="449"/>
    </location>
</feature>
<dbReference type="InterPro" id="IPR037516">
    <property type="entry name" value="Tripartite_DENN"/>
</dbReference>
<organism evidence="3 4">
    <name type="scientific">Absidia repens</name>
    <dbReference type="NCBI Taxonomy" id="90262"/>
    <lineage>
        <taxon>Eukaryota</taxon>
        <taxon>Fungi</taxon>
        <taxon>Fungi incertae sedis</taxon>
        <taxon>Mucoromycota</taxon>
        <taxon>Mucoromycotina</taxon>
        <taxon>Mucoromycetes</taxon>
        <taxon>Mucorales</taxon>
        <taxon>Cunninghamellaceae</taxon>
        <taxon>Absidia</taxon>
    </lineage>
</organism>
<dbReference type="OrthoDB" id="2152680at2759"/>
<evidence type="ECO:0000313" key="3">
    <source>
        <dbReference type="EMBL" id="ORZ11578.1"/>
    </source>
</evidence>
<name>A0A1X2I8S0_9FUNG</name>
<feature type="domain" description="UDENN" evidence="2">
    <location>
        <begin position="51"/>
        <end position="458"/>
    </location>
</feature>
<dbReference type="Proteomes" id="UP000193560">
    <property type="component" value="Unassembled WGS sequence"/>
</dbReference>
<dbReference type="AlphaFoldDB" id="A0A1X2I8S0"/>
<dbReference type="PANTHER" id="PTHR28153:SF1">
    <property type="entry name" value="DUF4484 DOMAIN-CONTAINING PROTEIN"/>
    <property type="match status" value="1"/>
</dbReference>
<feature type="compositionally biased region" description="Polar residues" evidence="1">
    <location>
        <begin position="395"/>
        <end position="404"/>
    </location>
</feature>
<gene>
    <name evidence="3" type="ORF">BCR42DRAFT_421369</name>
</gene>
<dbReference type="STRING" id="90262.A0A1X2I8S0"/>
<dbReference type="PANTHER" id="PTHR28153">
    <property type="entry name" value="PROTEIN, PUTATIVE-RELATED"/>
    <property type="match status" value="1"/>
</dbReference>
<accession>A0A1X2I8S0</accession>
<feature type="compositionally biased region" description="Basic residues" evidence="1">
    <location>
        <begin position="405"/>
        <end position="414"/>
    </location>
</feature>
<evidence type="ECO:0000313" key="4">
    <source>
        <dbReference type="Proteomes" id="UP000193560"/>
    </source>
</evidence>
<keyword evidence="4" id="KW-1185">Reference proteome</keyword>
<feature type="compositionally biased region" description="Low complexity" evidence="1">
    <location>
        <begin position="13"/>
        <end position="27"/>
    </location>
</feature>
<reference evidence="3 4" key="1">
    <citation type="submission" date="2016-07" db="EMBL/GenBank/DDBJ databases">
        <title>Pervasive Adenine N6-methylation of Active Genes in Fungi.</title>
        <authorList>
            <consortium name="DOE Joint Genome Institute"/>
            <person name="Mondo S.J."/>
            <person name="Dannebaum R.O."/>
            <person name="Kuo R.C."/>
            <person name="Labutti K."/>
            <person name="Haridas S."/>
            <person name="Kuo A."/>
            <person name="Salamov A."/>
            <person name="Ahrendt S.R."/>
            <person name="Lipzen A."/>
            <person name="Sullivan W."/>
            <person name="Andreopoulos W.B."/>
            <person name="Clum A."/>
            <person name="Lindquist E."/>
            <person name="Daum C."/>
            <person name="Ramamoorthy G.K."/>
            <person name="Gryganskyi A."/>
            <person name="Culley D."/>
            <person name="Magnuson J.K."/>
            <person name="James T.Y."/>
            <person name="O'Malley M.A."/>
            <person name="Stajich J.E."/>
            <person name="Spatafora J.W."/>
            <person name="Visel A."/>
            <person name="Grigoriev I.V."/>
        </authorList>
    </citation>
    <scope>NUCLEOTIDE SEQUENCE [LARGE SCALE GENOMIC DNA]</scope>
    <source>
        <strain evidence="3 4">NRRL 1336</strain>
    </source>
</reference>
<sequence>MNILEQPPKTDTTNNNNTNHNHNGNGKKNSRSSKVDDTHTTISYPLPNNITAIFKVRFHVHRGNELVWQYPPDIDLQGVEYQMICSGLHLVEKDTIYFSRWNGTGVGVFENREINHDRGASMQAVGVLIALPSARVHPGPLNLWQHVSFLKSYLADSDDDSDHNDHHALEDYYNAHRYKPSATEQMHYYITRERLQQQQQWHTQDIPRAFSDMVRLLGPSVFVLWKAILLKQRILMMKPSPPMEQLCYFVYNAYLMDQWQSSTTPRIPDHMALKFNIGINDINDLEKRKESSYVACTSDTIFDIKKDLYDVLIKFPVSMKTSSTTIQPVESITTSTPINVNAADHVRFKLLMHLFPPAQQHQYQHMPLPSSWAFGRYECITWWDASVSGLMRQWNASGTPSSSMSRRRTQRYPRHQPLSQQISPASSSSSQQEQQQQQQQTQEYEHSIESMHSLQETSLLVEPSQQPITAAQERQMGGQVILDDTRVISSAPSVSGVLEYSDQPDQELAWGSAASVIPDTLSNTLLGFFHVLTLQLVSSLQTLVEDNDDDGDGNNNNNEVVLGIKEMVRLGLDPWDDQYLVHQLGLLYFNKNITVSACHDLKACCSSSCCCSRGETGAPIQL</sequence>
<evidence type="ECO:0000256" key="1">
    <source>
        <dbReference type="SAM" id="MobiDB-lite"/>
    </source>
</evidence>
<dbReference type="PROSITE" id="PS50211">
    <property type="entry name" value="DENN"/>
    <property type="match status" value="1"/>
</dbReference>
<dbReference type="Pfam" id="PF09804">
    <property type="entry name" value="DENND11"/>
    <property type="match status" value="1"/>
</dbReference>
<dbReference type="EMBL" id="MCGE01000021">
    <property type="protein sequence ID" value="ORZ11578.1"/>
    <property type="molecule type" value="Genomic_DNA"/>
</dbReference>
<protein>
    <recommendedName>
        <fullName evidence="2">UDENN domain-containing protein</fullName>
    </recommendedName>
</protein>
<proteinExistence type="predicted"/>
<feature type="region of interest" description="Disordered" evidence="1">
    <location>
        <begin position="1"/>
        <end position="41"/>
    </location>
</feature>
<dbReference type="GO" id="GO:0005811">
    <property type="term" value="C:lipid droplet"/>
    <property type="evidence" value="ECO:0007669"/>
    <property type="project" value="TreeGrafter"/>
</dbReference>
<dbReference type="InterPro" id="IPR053056">
    <property type="entry name" value="Lipid_Metab_Assoc_Protein"/>
</dbReference>
<feature type="compositionally biased region" description="Low complexity" evidence="1">
    <location>
        <begin position="419"/>
        <end position="442"/>
    </location>
</feature>
<comment type="caution">
    <text evidence="3">The sequence shown here is derived from an EMBL/GenBank/DDBJ whole genome shotgun (WGS) entry which is preliminary data.</text>
</comment>
<dbReference type="InterPro" id="IPR018626">
    <property type="entry name" value="LCHN/Anr2"/>
</dbReference>
<evidence type="ECO:0000259" key="2">
    <source>
        <dbReference type="PROSITE" id="PS50211"/>
    </source>
</evidence>